<name>A0A0E9UJ84_ANGAN</name>
<reference evidence="1" key="1">
    <citation type="submission" date="2014-11" db="EMBL/GenBank/DDBJ databases">
        <authorList>
            <person name="Amaro Gonzalez C."/>
        </authorList>
    </citation>
    <scope>NUCLEOTIDE SEQUENCE</scope>
</reference>
<reference evidence="1" key="2">
    <citation type="journal article" date="2015" name="Fish Shellfish Immunol.">
        <title>Early steps in the European eel (Anguilla anguilla)-Vibrio vulnificus interaction in the gills: Role of the RtxA13 toxin.</title>
        <authorList>
            <person name="Callol A."/>
            <person name="Pajuelo D."/>
            <person name="Ebbesson L."/>
            <person name="Teles M."/>
            <person name="MacKenzie S."/>
            <person name="Amaro C."/>
        </authorList>
    </citation>
    <scope>NUCLEOTIDE SEQUENCE</scope>
</reference>
<accession>A0A0E9UJ84</accession>
<dbReference type="AlphaFoldDB" id="A0A0E9UJ84"/>
<proteinExistence type="predicted"/>
<evidence type="ECO:0000313" key="1">
    <source>
        <dbReference type="EMBL" id="JAH65929.1"/>
    </source>
</evidence>
<sequence>MCSDAENMKKHKILPISSPVLKVIFNTKSYLAFLSLVFYYLP</sequence>
<protein>
    <submittedName>
        <fullName evidence="1">Uncharacterized protein</fullName>
    </submittedName>
</protein>
<dbReference type="EMBL" id="GBXM01042648">
    <property type="protein sequence ID" value="JAH65929.1"/>
    <property type="molecule type" value="Transcribed_RNA"/>
</dbReference>
<organism evidence="1">
    <name type="scientific">Anguilla anguilla</name>
    <name type="common">European freshwater eel</name>
    <name type="synonym">Muraena anguilla</name>
    <dbReference type="NCBI Taxonomy" id="7936"/>
    <lineage>
        <taxon>Eukaryota</taxon>
        <taxon>Metazoa</taxon>
        <taxon>Chordata</taxon>
        <taxon>Craniata</taxon>
        <taxon>Vertebrata</taxon>
        <taxon>Euteleostomi</taxon>
        <taxon>Actinopterygii</taxon>
        <taxon>Neopterygii</taxon>
        <taxon>Teleostei</taxon>
        <taxon>Anguilliformes</taxon>
        <taxon>Anguillidae</taxon>
        <taxon>Anguilla</taxon>
    </lineage>
</organism>